<evidence type="ECO:0000313" key="2">
    <source>
        <dbReference type="EMBL" id="MCT2582876.1"/>
    </source>
</evidence>
<name>A0ABT2J4T5_9PSEU</name>
<evidence type="ECO:0000313" key="3">
    <source>
        <dbReference type="Proteomes" id="UP001156441"/>
    </source>
</evidence>
<dbReference type="Pfam" id="PF01636">
    <property type="entry name" value="APH"/>
    <property type="match status" value="1"/>
</dbReference>
<reference evidence="2 3" key="1">
    <citation type="submission" date="2021-02" db="EMBL/GenBank/DDBJ databases">
        <title>Actinophytocola xerophila sp. nov., isolated from soil of cotton cropping field.</title>
        <authorList>
            <person name="Huang R."/>
            <person name="Chen X."/>
            <person name="Ge X."/>
            <person name="Liu W."/>
        </authorList>
    </citation>
    <scope>NUCLEOTIDE SEQUENCE [LARGE SCALE GENOMIC DNA]</scope>
    <source>
        <strain evidence="2 3">S1-96</strain>
    </source>
</reference>
<accession>A0ABT2J4T5</accession>
<sequence length="304" mass="33120">MTDVLSWMDGRLTAAGIARTGPVVEHRVRAWGTVLTAPTDRGPVWFKAPGPRTVFEVRLYEVLAAVVPDRVLTPIATDPERGWLLLPDGGPTLDGDLTVLAEVLPRYGALQRDLASHVDSMLAVGVTDMRPAAMPARFDEAVEVARSRAESPDDHAAIDEVVASRPEFVSWCDRLAASPVPSSLDHNDLHPANVFADGTRFYDWGDAVVAHPFASMLVALGVPRLVHDLDDAAVHRLRDAYLEPFTDLAPRAELVAEVELACRVAKPARTLVWDRALAAGDGGFRRAPLDTLLALREPDWLALR</sequence>
<gene>
    <name evidence="2" type="ORF">JT362_07055</name>
</gene>
<comment type="caution">
    <text evidence="2">The sequence shown here is derived from an EMBL/GenBank/DDBJ whole genome shotgun (WGS) entry which is preliminary data.</text>
</comment>
<dbReference type="SUPFAM" id="SSF56112">
    <property type="entry name" value="Protein kinase-like (PK-like)"/>
    <property type="match status" value="1"/>
</dbReference>
<organism evidence="2 3">
    <name type="scientific">Actinophytocola gossypii</name>
    <dbReference type="NCBI Taxonomy" id="2812003"/>
    <lineage>
        <taxon>Bacteria</taxon>
        <taxon>Bacillati</taxon>
        <taxon>Actinomycetota</taxon>
        <taxon>Actinomycetes</taxon>
        <taxon>Pseudonocardiales</taxon>
        <taxon>Pseudonocardiaceae</taxon>
    </lineage>
</organism>
<dbReference type="Proteomes" id="UP001156441">
    <property type="component" value="Unassembled WGS sequence"/>
</dbReference>
<dbReference type="RefSeq" id="WP_260190211.1">
    <property type="nucleotide sequence ID" value="NZ_JAFFZE010000006.1"/>
</dbReference>
<protein>
    <submittedName>
        <fullName evidence="2">Phosphotransferase</fullName>
    </submittedName>
</protein>
<dbReference type="InterPro" id="IPR002575">
    <property type="entry name" value="Aminoglycoside_PTrfase"/>
</dbReference>
<feature type="domain" description="Aminoglycoside phosphotransferase" evidence="1">
    <location>
        <begin position="53"/>
        <end position="252"/>
    </location>
</feature>
<dbReference type="InterPro" id="IPR011009">
    <property type="entry name" value="Kinase-like_dom_sf"/>
</dbReference>
<dbReference type="EMBL" id="JAFFZE010000006">
    <property type="protein sequence ID" value="MCT2582876.1"/>
    <property type="molecule type" value="Genomic_DNA"/>
</dbReference>
<evidence type="ECO:0000259" key="1">
    <source>
        <dbReference type="Pfam" id="PF01636"/>
    </source>
</evidence>
<keyword evidence="3" id="KW-1185">Reference proteome</keyword>
<proteinExistence type="predicted"/>